<comment type="caution">
    <text evidence="2">The sequence shown here is derived from an EMBL/GenBank/DDBJ whole genome shotgun (WGS) entry which is preliminary data.</text>
</comment>
<keyword evidence="1" id="KW-0472">Membrane</keyword>
<evidence type="ECO:0000256" key="1">
    <source>
        <dbReference type="SAM" id="Phobius"/>
    </source>
</evidence>
<reference evidence="2 3" key="1">
    <citation type="journal article" date="2013" name="Curr. Biol.">
        <title>The Genome of the Foraminiferan Reticulomyxa filosa.</title>
        <authorList>
            <person name="Glockner G."/>
            <person name="Hulsmann N."/>
            <person name="Schleicher M."/>
            <person name="Noegel A.A."/>
            <person name="Eichinger L."/>
            <person name="Gallinger C."/>
            <person name="Pawlowski J."/>
            <person name="Sierra R."/>
            <person name="Euteneuer U."/>
            <person name="Pillet L."/>
            <person name="Moustafa A."/>
            <person name="Platzer M."/>
            <person name="Groth M."/>
            <person name="Szafranski K."/>
            <person name="Schliwa M."/>
        </authorList>
    </citation>
    <scope>NUCLEOTIDE SEQUENCE [LARGE SCALE GENOMIC DNA]</scope>
</reference>
<dbReference type="AlphaFoldDB" id="X6PG25"/>
<accession>X6PG25</accession>
<proteinExistence type="predicted"/>
<sequence length="185" mass="22422">MTHKSQKIQERLVAANSIYFPFFRKKKIDVEFDQYMISLRMFIFFYFFIIFKIFIIEKKYKKYEETAKKCIKSNIAKTKQNHFIIQQKNHSQVFRIAMIPNSLAIAFAILICNTFFIHCQTKKKNTYIQYLFENTYVRTYKKIITILHHSNFQIDIATIMLLCCVRIYINNLLFFIKMNVLFEPI</sequence>
<dbReference type="Proteomes" id="UP000023152">
    <property type="component" value="Unassembled WGS sequence"/>
</dbReference>
<gene>
    <name evidence="2" type="ORF">RFI_00004</name>
</gene>
<evidence type="ECO:0008006" key="4">
    <source>
        <dbReference type="Google" id="ProtNLM"/>
    </source>
</evidence>
<feature type="transmembrane region" description="Helical" evidence="1">
    <location>
        <begin position="35"/>
        <end position="55"/>
    </location>
</feature>
<feature type="transmembrane region" description="Helical" evidence="1">
    <location>
        <begin position="93"/>
        <end position="117"/>
    </location>
</feature>
<name>X6PG25_RETFI</name>
<protein>
    <recommendedName>
        <fullName evidence="4">Transmembrane protein</fullName>
    </recommendedName>
</protein>
<keyword evidence="1" id="KW-1133">Transmembrane helix</keyword>
<evidence type="ECO:0000313" key="3">
    <source>
        <dbReference type="Proteomes" id="UP000023152"/>
    </source>
</evidence>
<feature type="transmembrane region" description="Helical" evidence="1">
    <location>
        <begin position="156"/>
        <end position="176"/>
    </location>
</feature>
<organism evidence="2 3">
    <name type="scientific">Reticulomyxa filosa</name>
    <dbReference type="NCBI Taxonomy" id="46433"/>
    <lineage>
        <taxon>Eukaryota</taxon>
        <taxon>Sar</taxon>
        <taxon>Rhizaria</taxon>
        <taxon>Retaria</taxon>
        <taxon>Foraminifera</taxon>
        <taxon>Monothalamids</taxon>
        <taxon>Reticulomyxidae</taxon>
        <taxon>Reticulomyxa</taxon>
    </lineage>
</organism>
<keyword evidence="3" id="KW-1185">Reference proteome</keyword>
<keyword evidence="1" id="KW-0812">Transmembrane</keyword>
<evidence type="ECO:0000313" key="2">
    <source>
        <dbReference type="EMBL" id="ETO37058.1"/>
    </source>
</evidence>
<dbReference type="EMBL" id="ASPP01000002">
    <property type="protein sequence ID" value="ETO37058.1"/>
    <property type="molecule type" value="Genomic_DNA"/>
</dbReference>